<dbReference type="Proteomes" id="UP000557872">
    <property type="component" value="Unassembled WGS sequence"/>
</dbReference>
<proteinExistence type="predicted"/>
<dbReference type="EMBL" id="JACBAZ010000005">
    <property type="protein sequence ID" value="NWK56644.1"/>
    <property type="molecule type" value="Genomic_DNA"/>
</dbReference>
<dbReference type="GO" id="GO:0031956">
    <property type="term" value="F:medium-chain fatty acid-CoA ligase activity"/>
    <property type="evidence" value="ECO:0007669"/>
    <property type="project" value="TreeGrafter"/>
</dbReference>
<dbReference type="Pfam" id="PF00501">
    <property type="entry name" value="AMP-binding"/>
    <property type="match status" value="1"/>
</dbReference>
<dbReference type="AlphaFoldDB" id="A0A851GR22"/>
<dbReference type="GO" id="GO:0006631">
    <property type="term" value="P:fatty acid metabolic process"/>
    <property type="evidence" value="ECO:0007669"/>
    <property type="project" value="TreeGrafter"/>
</dbReference>
<dbReference type="Gene3D" id="3.40.50.12780">
    <property type="entry name" value="N-terminal domain of ligase-like"/>
    <property type="match status" value="1"/>
</dbReference>
<organism evidence="2 3">
    <name type="scientific">Oceaniferula marina</name>
    <dbReference type="NCBI Taxonomy" id="2748318"/>
    <lineage>
        <taxon>Bacteria</taxon>
        <taxon>Pseudomonadati</taxon>
        <taxon>Verrucomicrobiota</taxon>
        <taxon>Verrucomicrobiia</taxon>
        <taxon>Verrucomicrobiales</taxon>
        <taxon>Verrucomicrobiaceae</taxon>
        <taxon>Oceaniferula</taxon>
    </lineage>
</organism>
<evidence type="ECO:0000313" key="2">
    <source>
        <dbReference type="EMBL" id="NWK56644.1"/>
    </source>
</evidence>
<dbReference type="Gene3D" id="3.30.300.30">
    <property type="match status" value="1"/>
</dbReference>
<dbReference type="PANTHER" id="PTHR43201">
    <property type="entry name" value="ACYL-COA SYNTHETASE"/>
    <property type="match status" value="1"/>
</dbReference>
<protein>
    <submittedName>
        <fullName evidence="2">AMP-binding protein</fullName>
    </submittedName>
</protein>
<accession>A0A851GR22</accession>
<evidence type="ECO:0000259" key="1">
    <source>
        <dbReference type="Pfam" id="PF00501"/>
    </source>
</evidence>
<dbReference type="SUPFAM" id="SSF56801">
    <property type="entry name" value="Acetyl-CoA synthetase-like"/>
    <property type="match status" value="1"/>
</dbReference>
<name>A0A851GR22_9BACT</name>
<gene>
    <name evidence="2" type="ORF">HW115_13560</name>
</gene>
<dbReference type="InterPro" id="IPR045851">
    <property type="entry name" value="AMP-bd_C_sf"/>
</dbReference>
<sequence length="378" mass="41571">METPRVNDPSFWADTLPRVMVNPRDPQAGDEARQIRTWVKGQGVWDGHVFFATSGSMGKSKWVALSKQAMLASADAVNQFLGVDSSDRWLQALPDFHVGGMGIWARAHLSSSSVVSLGGRWRPAKYAEILAQEGVTRSSLVPTQLTDLVYSNICPPSCLRSVLIGGGRLNDEVYQRAMGLGWPVMETYGMTETASQVATARVGERTLRVLPLWQVRENEHSCLAVQGRALLTAYLRCNEQSVESLDPKVDGWFVTKDVARVNEGYLEVLGRKDRSVKLLGELVDLDRVASELGACVSVPGLEVVSIEDVRMGAVLVAVIEQKDGEHVVKGEIEKYNKHCHPLLRVGRVVSAEEIPRTPLGKVRYAALSDVVQRLLDAE</sequence>
<dbReference type="InterPro" id="IPR042099">
    <property type="entry name" value="ANL_N_sf"/>
</dbReference>
<reference evidence="2 3" key="1">
    <citation type="submission" date="2020-07" db="EMBL/GenBank/DDBJ databases">
        <title>Roseicoccus Jingziensis gen. nov., sp. nov., isolated from coastal seawater.</title>
        <authorList>
            <person name="Feng X."/>
        </authorList>
    </citation>
    <scope>NUCLEOTIDE SEQUENCE [LARGE SCALE GENOMIC DNA]</scope>
    <source>
        <strain evidence="2 3">N1E253</strain>
    </source>
</reference>
<feature type="domain" description="AMP-dependent synthetase/ligase" evidence="1">
    <location>
        <begin position="52"/>
        <end position="199"/>
    </location>
</feature>
<keyword evidence="3" id="KW-1185">Reference proteome</keyword>
<comment type="caution">
    <text evidence="2">The sequence shown here is derived from an EMBL/GenBank/DDBJ whole genome shotgun (WGS) entry which is preliminary data.</text>
</comment>
<dbReference type="PANTHER" id="PTHR43201:SF32">
    <property type="entry name" value="2-SUCCINYLBENZOATE--COA LIGASE, CHLOROPLASTIC_PEROXISOMAL"/>
    <property type="match status" value="1"/>
</dbReference>
<dbReference type="InterPro" id="IPR000873">
    <property type="entry name" value="AMP-dep_synth/lig_dom"/>
</dbReference>
<dbReference type="RefSeq" id="WP_178933445.1">
    <property type="nucleotide sequence ID" value="NZ_JACBAZ010000005.1"/>
</dbReference>
<evidence type="ECO:0000313" key="3">
    <source>
        <dbReference type="Proteomes" id="UP000557872"/>
    </source>
</evidence>